<keyword evidence="8" id="KW-1185">Reference proteome</keyword>
<dbReference type="EMBL" id="SJDU01000267">
    <property type="protein sequence ID" value="TKZ32534.1"/>
    <property type="molecule type" value="Genomic_DNA"/>
</dbReference>
<evidence type="ECO:0000259" key="6">
    <source>
        <dbReference type="PROSITE" id="PS50928"/>
    </source>
</evidence>
<dbReference type="PROSITE" id="PS50928">
    <property type="entry name" value="ABC_TM1"/>
    <property type="match status" value="1"/>
</dbReference>
<sequence length="474" mass="53581">MENKKTNSKNTNPQKQNLIVDFFNEFKKDKTGMIGLSILIIAILMSLFEPLILTYKEAPKRWRDINYWQDNPVSAPPVWVNFFQKEKASITSHIDAISFETNYIDGRLNYKILFEYDYNFDKSPVDLIFHLNIRGNTGLTWKITRPDGETIILYDGLYNSTGNLRISAFNDSKNRILRFYRESVPVIFSRQAESLITNPIEILFNTKKDDMANDFLALKGNYEFEITGEFSETNGEIENPYMVLVGSMSGLMGTDNMKRDIFSGLISGLKWALFIGIATSFIAVIIGVMYGIISAYFGGFVDGFMQFIYQIFIGIPVLPVMIVMSAIFKPSIWTMIAMMILFSWTGSVMTVRSMAMQLKEETYIEAARTIGAGHLRIIFNHLTPLLLPFSFASMALAVPSAIVYESSLSLLGFGDATIVTWGQILHDAMKGSAVLSGLWWWIIPPGILIAILGMSFAFLGFALDKILHPKLRNR</sequence>
<name>A0ABY2TP87_9SPIR</name>
<feature type="transmembrane region" description="Helical" evidence="5">
    <location>
        <begin position="332"/>
        <end position="351"/>
    </location>
</feature>
<comment type="similarity">
    <text evidence="5">Belongs to the binding-protein-dependent transport system permease family.</text>
</comment>
<dbReference type="CDD" id="cd06261">
    <property type="entry name" value="TM_PBP2"/>
    <property type="match status" value="1"/>
</dbReference>
<dbReference type="PANTHER" id="PTHR43839">
    <property type="entry name" value="OPPC IN A BINDING PROTEIN-DEPENDENT TRANSPORT SYSTEM"/>
    <property type="match status" value="1"/>
</dbReference>
<evidence type="ECO:0000256" key="5">
    <source>
        <dbReference type="RuleBase" id="RU363032"/>
    </source>
</evidence>
<dbReference type="Pfam" id="PF12911">
    <property type="entry name" value="OppC_N"/>
    <property type="match status" value="1"/>
</dbReference>
<gene>
    <name evidence="7" type="ORF">EZH24_09135</name>
</gene>
<protein>
    <submittedName>
        <fullName evidence="7">ABC transporter permease</fullName>
    </submittedName>
</protein>
<feature type="transmembrane region" description="Helical" evidence="5">
    <location>
        <begin position="307"/>
        <end position="326"/>
    </location>
</feature>
<evidence type="ECO:0000256" key="3">
    <source>
        <dbReference type="ARBA" id="ARBA00022989"/>
    </source>
</evidence>
<evidence type="ECO:0000256" key="2">
    <source>
        <dbReference type="ARBA" id="ARBA00022692"/>
    </source>
</evidence>
<dbReference type="InterPro" id="IPR025966">
    <property type="entry name" value="OppC_N"/>
</dbReference>
<feature type="transmembrane region" description="Helical" evidence="5">
    <location>
        <begin position="271"/>
        <end position="295"/>
    </location>
</feature>
<keyword evidence="4 5" id="KW-0472">Membrane</keyword>
<evidence type="ECO:0000256" key="1">
    <source>
        <dbReference type="ARBA" id="ARBA00004651"/>
    </source>
</evidence>
<feature type="domain" description="ABC transmembrane type-1" evidence="6">
    <location>
        <begin position="269"/>
        <end position="460"/>
    </location>
</feature>
<feature type="transmembrane region" description="Helical" evidence="5">
    <location>
        <begin position="385"/>
        <end position="404"/>
    </location>
</feature>
<dbReference type="RefSeq" id="WP_137998852.1">
    <property type="nucleotide sequence ID" value="NZ_SJDU01000267.1"/>
</dbReference>
<keyword evidence="5" id="KW-0813">Transport</keyword>
<evidence type="ECO:0000313" key="7">
    <source>
        <dbReference type="EMBL" id="TKZ32534.1"/>
    </source>
</evidence>
<comment type="subcellular location">
    <subcellularLocation>
        <location evidence="1 5">Cell membrane</location>
        <topology evidence="1 5">Multi-pass membrane protein</topology>
    </subcellularLocation>
</comment>
<comment type="caution">
    <text evidence="7">The sequence shown here is derived from an EMBL/GenBank/DDBJ whole genome shotgun (WGS) entry which is preliminary data.</text>
</comment>
<reference evidence="7 8" key="1">
    <citation type="journal article" date="2019" name="Anaerobe">
        <title>Brachyspira catarrhinii sp. nov., an anaerobic intestinal spirochaete isolated from vervet monkeys may have been misidentified as Brachyspira aalborgi in previous studies.</title>
        <authorList>
            <person name="Phillips N.D."/>
            <person name="La T."/>
            <person name="Hampson D.J."/>
        </authorList>
    </citation>
    <scope>NUCLEOTIDE SEQUENCE [LARGE SCALE GENOMIC DNA]</scope>
    <source>
        <strain evidence="7 8">Z12</strain>
    </source>
</reference>
<feature type="transmembrane region" description="Helical" evidence="5">
    <location>
        <begin position="438"/>
        <end position="463"/>
    </location>
</feature>
<dbReference type="PANTHER" id="PTHR43839:SF1">
    <property type="entry name" value="OPPC IN A BINDING PROTEIN-DEPENDENT TRANSPORT SYSTEM"/>
    <property type="match status" value="1"/>
</dbReference>
<evidence type="ECO:0000256" key="4">
    <source>
        <dbReference type="ARBA" id="ARBA00023136"/>
    </source>
</evidence>
<keyword evidence="3 5" id="KW-1133">Transmembrane helix</keyword>
<organism evidence="7 8">
    <name type="scientific">Brachyspira catarrhinii</name>
    <dbReference type="NCBI Taxonomy" id="2528966"/>
    <lineage>
        <taxon>Bacteria</taxon>
        <taxon>Pseudomonadati</taxon>
        <taxon>Spirochaetota</taxon>
        <taxon>Spirochaetia</taxon>
        <taxon>Brachyspirales</taxon>
        <taxon>Brachyspiraceae</taxon>
        <taxon>Brachyspira</taxon>
    </lineage>
</organism>
<keyword evidence="2 5" id="KW-0812">Transmembrane</keyword>
<proteinExistence type="inferred from homology"/>
<dbReference type="InterPro" id="IPR000515">
    <property type="entry name" value="MetI-like"/>
</dbReference>
<dbReference type="Gene3D" id="1.10.3720.10">
    <property type="entry name" value="MetI-like"/>
    <property type="match status" value="1"/>
</dbReference>
<evidence type="ECO:0000313" key="8">
    <source>
        <dbReference type="Proteomes" id="UP000310168"/>
    </source>
</evidence>
<accession>A0ABY2TP87</accession>
<dbReference type="InterPro" id="IPR035906">
    <property type="entry name" value="MetI-like_sf"/>
</dbReference>
<dbReference type="SUPFAM" id="SSF161098">
    <property type="entry name" value="MetI-like"/>
    <property type="match status" value="1"/>
</dbReference>
<dbReference type="Pfam" id="PF00528">
    <property type="entry name" value="BPD_transp_1"/>
    <property type="match status" value="1"/>
</dbReference>
<feature type="transmembrane region" description="Helical" evidence="5">
    <location>
        <begin position="33"/>
        <end position="53"/>
    </location>
</feature>
<dbReference type="Proteomes" id="UP000310168">
    <property type="component" value="Unassembled WGS sequence"/>
</dbReference>